<organism evidence="1 2">
    <name type="scientific">Rasamsonia emersonii (strain ATCC 16479 / CBS 393.64 / IMI 116815)</name>
    <dbReference type="NCBI Taxonomy" id="1408163"/>
    <lineage>
        <taxon>Eukaryota</taxon>
        <taxon>Fungi</taxon>
        <taxon>Dikarya</taxon>
        <taxon>Ascomycota</taxon>
        <taxon>Pezizomycotina</taxon>
        <taxon>Eurotiomycetes</taxon>
        <taxon>Eurotiomycetidae</taxon>
        <taxon>Eurotiales</taxon>
        <taxon>Trichocomaceae</taxon>
        <taxon>Rasamsonia</taxon>
    </lineage>
</organism>
<evidence type="ECO:0000313" key="2">
    <source>
        <dbReference type="Proteomes" id="UP000053958"/>
    </source>
</evidence>
<dbReference type="Proteomes" id="UP000053958">
    <property type="component" value="Unassembled WGS sequence"/>
</dbReference>
<gene>
    <name evidence="1" type="ORF">T310_10285</name>
</gene>
<reference evidence="1 2" key="1">
    <citation type="submission" date="2015-04" db="EMBL/GenBank/DDBJ databases">
        <authorList>
            <person name="Heijne W.H."/>
            <person name="Fedorova N.D."/>
            <person name="Nierman W.C."/>
            <person name="Vollebregt A.W."/>
            <person name="Zhao Z."/>
            <person name="Wu L."/>
            <person name="Kumar M."/>
            <person name="Stam H."/>
            <person name="van den Berg M.A."/>
            <person name="Pel H.J."/>
        </authorList>
    </citation>
    <scope>NUCLEOTIDE SEQUENCE [LARGE SCALE GENOMIC DNA]</scope>
    <source>
        <strain evidence="1 2">CBS 393.64</strain>
    </source>
</reference>
<proteinExistence type="predicted"/>
<accession>A0A0F4YEU0</accession>
<protein>
    <submittedName>
        <fullName evidence="1">Uncharacterized protein</fullName>
    </submittedName>
</protein>
<keyword evidence="2" id="KW-1185">Reference proteome</keyword>
<dbReference type="EMBL" id="LASV01000827">
    <property type="protein sequence ID" value="KKA16138.1"/>
    <property type="molecule type" value="Genomic_DNA"/>
</dbReference>
<dbReference type="GeneID" id="25313350"/>
<dbReference type="RefSeq" id="XP_013322750.1">
    <property type="nucleotide sequence ID" value="XM_013467296.1"/>
</dbReference>
<comment type="caution">
    <text evidence="1">The sequence shown here is derived from an EMBL/GenBank/DDBJ whole genome shotgun (WGS) entry which is preliminary data.</text>
</comment>
<name>A0A0F4YEU0_RASE3</name>
<dbReference type="AlphaFoldDB" id="A0A0F4YEU0"/>
<sequence length="231" mass="24766">MHTDRYGSALFTAGTGRRISPVGGEPLANCRITHTEKMTAVNTNLVARWHPLALGHQRRGLLVDLGLSGGNLVLYRKAHQHPRETGKPAIPSRCKATYHSEFIEGSGSLNVLQSLLQVGQLGLNLALSLLGALQSLGLKGLDSLELAVQIVGGRLEVLEVVLDLIDDLLVFQDLAVVVEVDRLGLLRQHLDLAASIVVALLESLQRRSRLAAKAQRAGHLGPVDLQSGATL</sequence>
<evidence type="ECO:0000313" key="1">
    <source>
        <dbReference type="EMBL" id="KKA16138.1"/>
    </source>
</evidence>